<name>A0A016VH64_9BILA</name>
<protein>
    <submittedName>
        <fullName evidence="2">Uncharacterized protein</fullName>
    </submittedName>
</protein>
<evidence type="ECO:0000313" key="2">
    <source>
        <dbReference type="EMBL" id="EYC26073.1"/>
    </source>
</evidence>
<evidence type="ECO:0000256" key="1">
    <source>
        <dbReference type="SAM" id="MobiDB-lite"/>
    </source>
</evidence>
<dbReference type="EMBL" id="JARK01001347">
    <property type="protein sequence ID" value="EYC26073.1"/>
    <property type="molecule type" value="Genomic_DNA"/>
</dbReference>
<accession>A0A016VH64</accession>
<organism evidence="2 3">
    <name type="scientific">Ancylostoma ceylanicum</name>
    <dbReference type="NCBI Taxonomy" id="53326"/>
    <lineage>
        <taxon>Eukaryota</taxon>
        <taxon>Metazoa</taxon>
        <taxon>Ecdysozoa</taxon>
        <taxon>Nematoda</taxon>
        <taxon>Chromadorea</taxon>
        <taxon>Rhabditida</taxon>
        <taxon>Rhabditina</taxon>
        <taxon>Rhabditomorpha</taxon>
        <taxon>Strongyloidea</taxon>
        <taxon>Ancylostomatidae</taxon>
        <taxon>Ancylostomatinae</taxon>
        <taxon>Ancylostoma</taxon>
    </lineage>
</organism>
<dbReference type="Proteomes" id="UP000024635">
    <property type="component" value="Unassembled WGS sequence"/>
</dbReference>
<proteinExistence type="predicted"/>
<gene>
    <name evidence="2" type="primary">Acey_s0011.g1545</name>
    <name evidence="2" type="ORF">Y032_0011g1545</name>
</gene>
<comment type="caution">
    <text evidence="2">The sequence shown here is derived from an EMBL/GenBank/DDBJ whole genome shotgun (WGS) entry which is preliminary data.</text>
</comment>
<keyword evidence="3" id="KW-1185">Reference proteome</keyword>
<reference evidence="3" key="1">
    <citation type="journal article" date="2015" name="Nat. Genet.">
        <title>The genome and transcriptome of the zoonotic hookworm Ancylostoma ceylanicum identify infection-specific gene families.</title>
        <authorList>
            <person name="Schwarz E.M."/>
            <person name="Hu Y."/>
            <person name="Antoshechkin I."/>
            <person name="Miller M.M."/>
            <person name="Sternberg P.W."/>
            <person name="Aroian R.V."/>
        </authorList>
    </citation>
    <scope>NUCLEOTIDE SEQUENCE</scope>
    <source>
        <strain evidence="3">HY135</strain>
    </source>
</reference>
<dbReference type="AlphaFoldDB" id="A0A016VH64"/>
<evidence type="ECO:0000313" key="3">
    <source>
        <dbReference type="Proteomes" id="UP000024635"/>
    </source>
</evidence>
<sequence length="78" mass="8812">MPDTAAFVEHPDTLSTQTRSKTAGTQIRYSSALAAHTVRFTNLAYWTRFKKSAPLDITKKDNTVSRRFDAPSRQKKPV</sequence>
<feature type="region of interest" description="Disordered" evidence="1">
    <location>
        <begin position="1"/>
        <end position="21"/>
    </location>
</feature>